<evidence type="ECO:0000313" key="11">
    <source>
        <dbReference type="EMBL" id="QDT10283.1"/>
    </source>
</evidence>
<feature type="chain" id="PRO_5022234921" evidence="10">
    <location>
        <begin position="31"/>
        <end position="736"/>
    </location>
</feature>
<evidence type="ECO:0000256" key="7">
    <source>
        <dbReference type="ARBA" id="ARBA00023237"/>
    </source>
</evidence>
<dbReference type="SUPFAM" id="SSF56954">
    <property type="entry name" value="Outer membrane efflux proteins (OEP)"/>
    <property type="match status" value="1"/>
</dbReference>
<keyword evidence="3" id="KW-0813">Transport</keyword>
<dbReference type="PANTHER" id="PTHR30026:SF23">
    <property type="entry name" value="TO APRF-PUTATIVE OUTER MEMBRANE EFFLUX PROTEIN OR SECRETED ALKALINE PHOSPHATASE-RELATED"/>
    <property type="match status" value="1"/>
</dbReference>
<gene>
    <name evidence="11" type="ORF">K239x_22390</name>
</gene>
<feature type="compositionally biased region" description="Polar residues" evidence="9">
    <location>
        <begin position="118"/>
        <end position="141"/>
    </location>
</feature>
<dbReference type="PANTHER" id="PTHR30026">
    <property type="entry name" value="OUTER MEMBRANE PROTEIN TOLC"/>
    <property type="match status" value="1"/>
</dbReference>
<evidence type="ECO:0000256" key="4">
    <source>
        <dbReference type="ARBA" id="ARBA00022452"/>
    </source>
</evidence>
<keyword evidence="8" id="KW-0175">Coiled coil</keyword>
<keyword evidence="12" id="KW-1185">Reference proteome</keyword>
<comment type="subcellular location">
    <subcellularLocation>
        <location evidence="1">Cell outer membrane</location>
    </subcellularLocation>
</comment>
<evidence type="ECO:0000313" key="12">
    <source>
        <dbReference type="Proteomes" id="UP000319817"/>
    </source>
</evidence>
<sequence precursor="true">MMNARKALRQAIVSTTVATAVCLTPPSLLSAQGNIVLPPQANGGPQTNVAQPAQLSAQDSRIARAANPQTSGGVFLADRRAARSGMIESDMPSQQGISLQSMIANPTPAPQPPVASAPGSQPTQIPDQAIANSSPDPNASQQFDVSQVLGDITKTGTLDADEIRELDAPWWREHAERQMDPSLQAVPASVNDLIRMTLENSAQVQVYQKTPQIRETAVTQAASAFDWTHFLDATWNDINEPVGSSLTVGNRGDRFNDHNLIFNTGVRRKLLGGGTFETYQRLGHQDTNSQFFQPSDQGTARLVLGYTQPLMRGRGETYNTSLVLLAKIDVRRAQDEYQRQLQQHLLEVARGYWSLYLERAKLAQKISLYLKTKVNVDHLTERQAVDAQRTQLIQATAALESRRSDLIRAKAAVSNAETRLRALINAPYLTDTTEILPLDHPALHYVSPVLYDEFSIAMRNRPEIRGAMKEIRAACVRQNMAQHEMMPVLNLVTNTYLAGLRGDSQVGDAWLDQFRDGAPSYSAGLEWELPIGRRAASANLRRRQLERVQLGERYRATLELIRAEVEVAVREVNTSYQELSAKNRARRAAEAEAETLEIRWRSLGGRDNNGALTLEALLQAQERVALAEQELAQAQLTYSLSLINLRHANGTLLQMDTGPQIITSDETPNLPVTPLPHGSHPQQDASVYAPSPATQSIARQFGVNSESANASPTQHQTGFAPVHIAKPDVAIERKNR</sequence>
<keyword evidence="6" id="KW-0472">Membrane</keyword>
<dbReference type="GO" id="GO:0015288">
    <property type="term" value="F:porin activity"/>
    <property type="evidence" value="ECO:0007669"/>
    <property type="project" value="TreeGrafter"/>
</dbReference>
<feature type="signal peptide" evidence="10">
    <location>
        <begin position="1"/>
        <end position="30"/>
    </location>
</feature>
<dbReference type="GO" id="GO:1990281">
    <property type="term" value="C:efflux pump complex"/>
    <property type="evidence" value="ECO:0007669"/>
    <property type="project" value="TreeGrafter"/>
</dbReference>
<keyword evidence="10" id="KW-0732">Signal</keyword>
<reference evidence="11 12" key="1">
    <citation type="submission" date="2019-02" db="EMBL/GenBank/DDBJ databases">
        <title>Deep-cultivation of Planctomycetes and their phenomic and genomic characterization uncovers novel biology.</title>
        <authorList>
            <person name="Wiegand S."/>
            <person name="Jogler M."/>
            <person name="Boedeker C."/>
            <person name="Pinto D."/>
            <person name="Vollmers J."/>
            <person name="Rivas-Marin E."/>
            <person name="Kohn T."/>
            <person name="Peeters S.H."/>
            <person name="Heuer A."/>
            <person name="Rast P."/>
            <person name="Oberbeckmann S."/>
            <person name="Bunk B."/>
            <person name="Jeske O."/>
            <person name="Meyerdierks A."/>
            <person name="Storesund J.E."/>
            <person name="Kallscheuer N."/>
            <person name="Luecker S."/>
            <person name="Lage O.M."/>
            <person name="Pohl T."/>
            <person name="Merkel B.J."/>
            <person name="Hornburger P."/>
            <person name="Mueller R.-W."/>
            <person name="Bruemmer F."/>
            <person name="Labrenz M."/>
            <person name="Spormann A.M."/>
            <person name="Op den Camp H."/>
            <person name="Overmann J."/>
            <person name="Amann R."/>
            <person name="Jetten M.S.M."/>
            <person name="Mascher T."/>
            <person name="Medema M.H."/>
            <person name="Devos D.P."/>
            <person name="Kaster A.-K."/>
            <person name="Ovreas L."/>
            <person name="Rohde M."/>
            <person name="Galperin M.Y."/>
            <person name="Jogler C."/>
        </authorList>
    </citation>
    <scope>NUCLEOTIDE SEQUENCE [LARGE SCALE GENOMIC DNA]</scope>
    <source>
        <strain evidence="11 12">K23_9</strain>
    </source>
</reference>
<evidence type="ECO:0000256" key="8">
    <source>
        <dbReference type="SAM" id="Coils"/>
    </source>
</evidence>
<dbReference type="Proteomes" id="UP000319817">
    <property type="component" value="Chromosome"/>
</dbReference>
<comment type="similarity">
    <text evidence="2">Belongs to the outer membrane factor (OMF) (TC 1.B.17) family.</text>
</comment>
<dbReference type="Pfam" id="PF02321">
    <property type="entry name" value="OEP"/>
    <property type="match status" value="1"/>
</dbReference>
<dbReference type="GO" id="GO:0009279">
    <property type="term" value="C:cell outer membrane"/>
    <property type="evidence" value="ECO:0007669"/>
    <property type="project" value="UniProtKB-SubCell"/>
</dbReference>
<dbReference type="Gene3D" id="1.20.1600.10">
    <property type="entry name" value="Outer membrane efflux proteins (OEP)"/>
    <property type="match status" value="1"/>
</dbReference>
<dbReference type="AlphaFoldDB" id="A0A517NT35"/>
<dbReference type="InterPro" id="IPR051906">
    <property type="entry name" value="TolC-like"/>
</dbReference>
<evidence type="ECO:0000256" key="6">
    <source>
        <dbReference type="ARBA" id="ARBA00023136"/>
    </source>
</evidence>
<dbReference type="RefSeq" id="WP_145417783.1">
    <property type="nucleotide sequence ID" value="NZ_CP036526.1"/>
</dbReference>
<keyword evidence="5" id="KW-0812">Transmembrane</keyword>
<evidence type="ECO:0000256" key="2">
    <source>
        <dbReference type="ARBA" id="ARBA00007613"/>
    </source>
</evidence>
<accession>A0A517NT35</accession>
<organism evidence="11 12">
    <name type="scientific">Stieleria marina</name>
    <dbReference type="NCBI Taxonomy" id="1930275"/>
    <lineage>
        <taxon>Bacteria</taxon>
        <taxon>Pseudomonadati</taxon>
        <taxon>Planctomycetota</taxon>
        <taxon>Planctomycetia</taxon>
        <taxon>Pirellulales</taxon>
        <taxon>Pirellulaceae</taxon>
        <taxon>Stieleria</taxon>
    </lineage>
</organism>
<evidence type="ECO:0000256" key="10">
    <source>
        <dbReference type="SAM" id="SignalP"/>
    </source>
</evidence>
<evidence type="ECO:0000256" key="3">
    <source>
        <dbReference type="ARBA" id="ARBA00022448"/>
    </source>
</evidence>
<proteinExistence type="inferred from homology"/>
<dbReference type="EMBL" id="CP036526">
    <property type="protein sequence ID" value="QDT10283.1"/>
    <property type="molecule type" value="Genomic_DNA"/>
</dbReference>
<dbReference type="InterPro" id="IPR003423">
    <property type="entry name" value="OMP_efflux"/>
</dbReference>
<protein>
    <submittedName>
        <fullName evidence="11">Outer membrane efflux protein</fullName>
    </submittedName>
</protein>
<dbReference type="GO" id="GO:0015562">
    <property type="term" value="F:efflux transmembrane transporter activity"/>
    <property type="evidence" value="ECO:0007669"/>
    <property type="project" value="InterPro"/>
</dbReference>
<evidence type="ECO:0000256" key="1">
    <source>
        <dbReference type="ARBA" id="ARBA00004442"/>
    </source>
</evidence>
<keyword evidence="7" id="KW-0998">Cell outer membrane</keyword>
<evidence type="ECO:0000256" key="5">
    <source>
        <dbReference type="ARBA" id="ARBA00022692"/>
    </source>
</evidence>
<evidence type="ECO:0000256" key="9">
    <source>
        <dbReference type="SAM" id="MobiDB-lite"/>
    </source>
</evidence>
<keyword evidence="4" id="KW-1134">Transmembrane beta strand</keyword>
<name>A0A517NT35_9BACT</name>
<feature type="region of interest" description="Disordered" evidence="9">
    <location>
        <begin position="103"/>
        <end position="141"/>
    </location>
</feature>
<feature type="coiled-coil region" evidence="8">
    <location>
        <begin position="579"/>
        <end position="637"/>
    </location>
</feature>
<dbReference type="OrthoDB" id="234964at2"/>